<accession>A0ABW0Q988</accession>
<sequence length="82" mass="9088">MNFLVRPDAEALLAEDDFRRLWAFFMNMGAADGPHAWFTEAVKAQYRAVWAQGLTGPLNDSGPLPCAHPGPGHRTTTRRPPL</sequence>
<dbReference type="EMBL" id="JBHSMX010000013">
    <property type="protein sequence ID" value="MFC5521295.1"/>
    <property type="molecule type" value="Genomic_DNA"/>
</dbReference>
<organism evidence="2 3">
    <name type="scientific">Polaromonas jejuensis</name>
    <dbReference type="NCBI Taxonomy" id="457502"/>
    <lineage>
        <taxon>Bacteria</taxon>
        <taxon>Pseudomonadati</taxon>
        <taxon>Pseudomonadota</taxon>
        <taxon>Betaproteobacteria</taxon>
        <taxon>Burkholderiales</taxon>
        <taxon>Comamonadaceae</taxon>
        <taxon>Polaromonas</taxon>
    </lineage>
</organism>
<evidence type="ECO:0000313" key="2">
    <source>
        <dbReference type="EMBL" id="MFC5521295.1"/>
    </source>
</evidence>
<evidence type="ECO:0000313" key="3">
    <source>
        <dbReference type="Proteomes" id="UP001596084"/>
    </source>
</evidence>
<dbReference type="Proteomes" id="UP001596084">
    <property type="component" value="Unassembled WGS sequence"/>
</dbReference>
<gene>
    <name evidence="2" type="ORF">ACFPP7_10250</name>
</gene>
<comment type="caution">
    <text evidence="2">The sequence shown here is derived from an EMBL/GenBank/DDBJ whole genome shotgun (WGS) entry which is preliminary data.</text>
</comment>
<feature type="region of interest" description="Disordered" evidence="1">
    <location>
        <begin position="57"/>
        <end position="82"/>
    </location>
</feature>
<dbReference type="RefSeq" id="WP_245660710.1">
    <property type="nucleotide sequence ID" value="NZ_JBHSMX010000013.1"/>
</dbReference>
<proteinExistence type="predicted"/>
<protein>
    <submittedName>
        <fullName evidence="2">Uncharacterized protein</fullName>
    </submittedName>
</protein>
<name>A0ABW0Q988_9BURK</name>
<reference evidence="3" key="1">
    <citation type="journal article" date="2019" name="Int. J. Syst. Evol. Microbiol.">
        <title>The Global Catalogue of Microorganisms (GCM) 10K type strain sequencing project: providing services to taxonomists for standard genome sequencing and annotation.</title>
        <authorList>
            <consortium name="The Broad Institute Genomics Platform"/>
            <consortium name="The Broad Institute Genome Sequencing Center for Infectious Disease"/>
            <person name="Wu L."/>
            <person name="Ma J."/>
        </authorList>
    </citation>
    <scope>NUCLEOTIDE SEQUENCE [LARGE SCALE GENOMIC DNA]</scope>
    <source>
        <strain evidence="3">CGMCC 4.7277</strain>
    </source>
</reference>
<keyword evidence="3" id="KW-1185">Reference proteome</keyword>
<evidence type="ECO:0000256" key="1">
    <source>
        <dbReference type="SAM" id="MobiDB-lite"/>
    </source>
</evidence>